<evidence type="ECO:0000313" key="1">
    <source>
        <dbReference type="EMBL" id="TNV71558.1"/>
    </source>
</evidence>
<gene>
    <name evidence="1" type="ORF">FGO68_gene11361</name>
</gene>
<evidence type="ECO:0000313" key="2">
    <source>
        <dbReference type="Proteomes" id="UP000785679"/>
    </source>
</evidence>
<proteinExistence type="predicted"/>
<dbReference type="AlphaFoldDB" id="A0A8J8NAV0"/>
<dbReference type="Proteomes" id="UP000785679">
    <property type="component" value="Unassembled WGS sequence"/>
</dbReference>
<reference evidence="1" key="1">
    <citation type="submission" date="2019-06" db="EMBL/GenBank/DDBJ databases">
        <authorList>
            <person name="Zheng W."/>
        </authorList>
    </citation>
    <scope>NUCLEOTIDE SEQUENCE</scope>
    <source>
        <strain evidence="1">QDHG01</strain>
    </source>
</reference>
<name>A0A8J8NAV0_HALGN</name>
<accession>A0A8J8NAV0</accession>
<keyword evidence="2" id="KW-1185">Reference proteome</keyword>
<protein>
    <submittedName>
        <fullName evidence="1">Uncharacterized protein</fullName>
    </submittedName>
</protein>
<comment type="caution">
    <text evidence="1">The sequence shown here is derived from an EMBL/GenBank/DDBJ whole genome shotgun (WGS) entry which is preliminary data.</text>
</comment>
<organism evidence="1 2">
    <name type="scientific">Halteria grandinella</name>
    <dbReference type="NCBI Taxonomy" id="5974"/>
    <lineage>
        <taxon>Eukaryota</taxon>
        <taxon>Sar</taxon>
        <taxon>Alveolata</taxon>
        <taxon>Ciliophora</taxon>
        <taxon>Intramacronucleata</taxon>
        <taxon>Spirotrichea</taxon>
        <taxon>Stichotrichia</taxon>
        <taxon>Sporadotrichida</taxon>
        <taxon>Halteriidae</taxon>
        <taxon>Halteria</taxon>
    </lineage>
</organism>
<sequence>MVRLCWIHVWGWANQWNQECSVADVRFLYFIRSFRELSLILKLHGRVSSFRLAFQWYNQIIRQIRHRLIRYAFCLWPYFPYR</sequence>
<dbReference type="EMBL" id="RRYP01029755">
    <property type="protein sequence ID" value="TNV71558.1"/>
    <property type="molecule type" value="Genomic_DNA"/>
</dbReference>